<evidence type="ECO:0000256" key="1">
    <source>
        <dbReference type="ARBA" id="ARBA00009199"/>
    </source>
</evidence>
<gene>
    <name evidence="3" type="ORF">ENR15_05215</name>
</gene>
<evidence type="ECO:0000313" key="3">
    <source>
        <dbReference type="EMBL" id="HGG00062.1"/>
    </source>
</evidence>
<dbReference type="InterPro" id="IPR023631">
    <property type="entry name" value="Amidase_dom"/>
</dbReference>
<dbReference type="InterPro" id="IPR020556">
    <property type="entry name" value="Amidase_CS"/>
</dbReference>
<dbReference type="PANTHER" id="PTHR11895">
    <property type="entry name" value="TRANSAMIDASE"/>
    <property type="match status" value="1"/>
</dbReference>
<organism evidence="3">
    <name type="scientific">Planktothricoides sp. SpSt-374</name>
    <dbReference type="NCBI Taxonomy" id="2282167"/>
    <lineage>
        <taxon>Bacteria</taxon>
        <taxon>Bacillati</taxon>
        <taxon>Cyanobacteriota</taxon>
        <taxon>Cyanophyceae</taxon>
        <taxon>Oscillatoriophycideae</taxon>
        <taxon>Oscillatoriales</taxon>
        <taxon>Oscillatoriaceae</taxon>
        <taxon>Planktothricoides</taxon>
    </lineage>
</organism>
<dbReference type="EMBL" id="DSPX01000047">
    <property type="protein sequence ID" value="HGG00062.1"/>
    <property type="molecule type" value="Genomic_DNA"/>
</dbReference>
<reference evidence="3" key="1">
    <citation type="journal article" date="2020" name="mSystems">
        <title>Genome- and Community-Level Interaction Insights into Carbon Utilization and Element Cycling Functions of Hydrothermarchaeota in Hydrothermal Sediment.</title>
        <authorList>
            <person name="Zhou Z."/>
            <person name="Liu Y."/>
            <person name="Xu W."/>
            <person name="Pan J."/>
            <person name="Luo Z.H."/>
            <person name="Li M."/>
        </authorList>
    </citation>
    <scope>NUCLEOTIDE SEQUENCE [LARGE SCALE GENOMIC DNA]</scope>
    <source>
        <strain evidence="3">SpSt-374</strain>
    </source>
</reference>
<dbReference type="Pfam" id="PF01425">
    <property type="entry name" value="Amidase"/>
    <property type="match status" value="1"/>
</dbReference>
<evidence type="ECO:0000259" key="2">
    <source>
        <dbReference type="Pfam" id="PF01425"/>
    </source>
</evidence>
<accession>A0A7C3ZIZ1</accession>
<dbReference type="Gene3D" id="3.90.1300.10">
    <property type="entry name" value="Amidase signature (AS) domain"/>
    <property type="match status" value="1"/>
</dbReference>
<dbReference type="GO" id="GO:0003824">
    <property type="term" value="F:catalytic activity"/>
    <property type="evidence" value="ECO:0007669"/>
    <property type="project" value="InterPro"/>
</dbReference>
<dbReference type="AlphaFoldDB" id="A0A7C3ZIZ1"/>
<comment type="caution">
    <text evidence="3">The sequence shown here is derived from an EMBL/GenBank/DDBJ whole genome shotgun (WGS) entry which is preliminary data.</text>
</comment>
<protein>
    <submittedName>
        <fullName evidence="3">Amidase</fullName>
    </submittedName>
</protein>
<proteinExistence type="inferred from homology"/>
<dbReference type="PANTHER" id="PTHR11895:SF7">
    <property type="entry name" value="GLUTAMYL-TRNA(GLN) AMIDOTRANSFERASE SUBUNIT A, MITOCHONDRIAL"/>
    <property type="match status" value="1"/>
</dbReference>
<dbReference type="InterPro" id="IPR036928">
    <property type="entry name" value="AS_sf"/>
</dbReference>
<sequence length="469" mass="49190">MNKTDIAFTPAIQQAQLIRTREISPLELTQIYLERIDRLNPQLGSFFTVTAELALADAKAKTEQLTTTNTDNLPPFFGVPTAVKDLNAVAGVPRCCGVAALRQKVEQYDEGVVLRMKQAGFTILGKTATSQLGSLPYTEPPGLPPARNPWNLDYTAGGSSGGAAAAVAAGLCAVAHGSDGGGSIRIPAACCGIVGIKPSRGRVSYAPLGDCLSGIATNGPLGRTVADTAAFLDVISGYITGDPYWLPTPKPSFLEVATAAKPGKLRIAFATNIPPFGEAALPCKQAVEKTAALLESLGHSLEVGCPAVGDLIEPFITVWQTSIPFSGIPPQLLEPMNQWLLEKANTVSSGKYLEAVAAMQIISRRIVAFFDNFDALLLPVTMQPPIRVGEWGALSPEDAFPKIVNWVAPCAPFNASGQPSIAIPAGFNAGVPVGVQIVGRPGDESTIIALGAQIEAASPWMDNQPDLIV</sequence>
<feature type="domain" description="Amidase" evidence="2">
    <location>
        <begin position="27"/>
        <end position="447"/>
    </location>
</feature>
<dbReference type="PROSITE" id="PS00571">
    <property type="entry name" value="AMIDASES"/>
    <property type="match status" value="1"/>
</dbReference>
<comment type="similarity">
    <text evidence="1">Belongs to the amidase family.</text>
</comment>
<dbReference type="SUPFAM" id="SSF75304">
    <property type="entry name" value="Amidase signature (AS) enzymes"/>
    <property type="match status" value="1"/>
</dbReference>
<dbReference type="InterPro" id="IPR000120">
    <property type="entry name" value="Amidase"/>
</dbReference>
<name>A0A7C3ZIZ1_9CYAN</name>